<keyword evidence="1" id="KW-0812">Transmembrane</keyword>
<organism evidence="2 3">
    <name type="scientific">Dyella halodurans</name>
    <dbReference type="NCBI Taxonomy" id="1920171"/>
    <lineage>
        <taxon>Bacteria</taxon>
        <taxon>Pseudomonadati</taxon>
        <taxon>Pseudomonadota</taxon>
        <taxon>Gammaproteobacteria</taxon>
        <taxon>Lysobacterales</taxon>
        <taxon>Rhodanobacteraceae</taxon>
        <taxon>Dyella</taxon>
    </lineage>
</organism>
<keyword evidence="3" id="KW-1185">Reference proteome</keyword>
<protein>
    <submittedName>
        <fullName evidence="2">Uncharacterized protein</fullName>
    </submittedName>
</protein>
<dbReference type="PROSITE" id="PS51257">
    <property type="entry name" value="PROKAR_LIPOPROTEIN"/>
    <property type="match status" value="1"/>
</dbReference>
<evidence type="ECO:0000313" key="3">
    <source>
        <dbReference type="Proteomes" id="UP001595961"/>
    </source>
</evidence>
<feature type="transmembrane region" description="Helical" evidence="1">
    <location>
        <begin position="12"/>
        <end position="33"/>
    </location>
</feature>
<sequence>MKLRLAVVIWGMIRLTVLVAAAVGFACVAYFLLAELLLAVHLHALE</sequence>
<dbReference type="Proteomes" id="UP001595961">
    <property type="component" value="Unassembled WGS sequence"/>
</dbReference>
<evidence type="ECO:0000313" key="2">
    <source>
        <dbReference type="EMBL" id="MFC4525142.1"/>
    </source>
</evidence>
<keyword evidence="1" id="KW-0472">Membrane</keyword>
<reference evidence="3" key="1">
    <citation type="journal article" date="2019" name="Int. J. Syst. Evol. Microbiol.">
        <title>The Global Catalogue of Microorganisms (GCM) 10K type strain sequencing project: providing services to taxonomists for standard genome sequencing and annotation.</title>
        <authorList>
            <consortium name="The Broad Institute Genomics Platform"/>
            <consortium name="The Broad Institute Genome Sequencing Center for Infectious Disease"/>
            <person name="Wu L."/>
            <person name="Ma J."/>
        </authorList>
    </citation>
    <scope>NUCLEOTIDE SEQUENCE [LARGE SCALE GENOMIC DNA]</scope>
    <source>
        <strain evidence="3">CCM 4481</strain>
    </source>
</reference>
<gene>
    <name evidence="2" type="ORF">ACFO5W_00715</name>
</gene>
<name>A0ABV9BWY4_9GAMM</name>
<dbReference type="RefSeq" id="WP_266149950.1">
    <property type="nucleotide sequence ID" value="NZ_CP064028.1"/>
</dbReference>
<proteinExistence type="predicted"/>
<dbReference type="EMBL" id="JBHSGA010000003">
    <property type="protein sequence ID" value="MFC4525142.1"/>
    <property type="molecule type" value="Genomic_DNA"/>
</dbReference>
<evidence type="ECO:0000256" key="1">
    <source>
        <dbReference type="SAM" id="Phobius"/>
    </source>
</evidence>
<keyword evidence="1" id="KW-1133">Transmembrane helix</keyword>
<accession>A0ABV9BWY4</accession>
<comment type="caution">
    <text evidence="2">The sequence shown here is derived from an EMBL/GenBank/DDBJ whole genome shotgun (WGS) entry which is preliminary data.</text>
</comment>